<keyword evidence="3" id="KW-1185">Reference proteome</keyword>
<dbReference type="HOGENOM" id="CLU_1586174_0_0_1"/>
<sequence length="168" mass="18722">MNSRGANAYHERRLLPAFQRRASSSPTSNELELQAAQPRRADAFYKPGADPENKAGGFAQGSAVYRTDEERDQDEAARRQWRGDQLDMMREFGIYEGCRSCLIAGPCLRHDLFYAAAERASRSTQSGSAAHSYAPQREIGLRNSITFSNGPGFTSAAQQHAFPYQQQE</sequence>
<feature type="region of interest" description="Disordered" evidence="1">
    <location>
        <begin position="143"/>
        <end position="168"/>
    </location>
</feature>
<name>M2ME32_BAUPA</name>
<organism evidence="2 3">
    <name type="scientific">Baudoinia panamericana (strain UAMH 10762)</name>
    <name type="common">Angels' share fungus</name>
    <name type="synonym">Baudoinia compniacensis (strain UAMH 10762)</name>
    <dbReference type="NCBI Taxonomy" id="717646"/>
    <lineage>
        <taxon>Eukaryota</taxon>
        <taxon>Fungi</taxon>
        <taxon>Dikarya</taxon>
        <taxon>Ascomycota</taxon>
        <taxon>Pezizomycotina</taxon>
        <taxon>Dothideomycetes</taxon>
        <taxon>Dothideomycetidae</taxon>
        <taxon>Mycosphaerellales</taxon>
        <taxon>Teratosphaeriaceae</taxon>
        <taxon>Baudoinia</taxon>
    </lineage>
</organism>
<evidence type="ECO:0000313" key="2">
    <source>
        <dbReference type="EMBL" id="EMC94841.1"/>
    </source>
</evidence>
<dbReference type="GeneID" id="19112878"/>
<accession>M2ME32</accession>
<feature type="region of interest" description="Disordered" evidence="1">
    <location>
        <begin position="1"/>
        <end position="79"/>
    </location>
</feature>
<dbReference type="Proteomes" id="UP000011761">
    <property type="component" value="Unassembled WGS sequence"/>
</dbReference>
<proteinExistence type="predicted"/>
<feature type="compositionally biased region" description="Basic and acidic residues" evidence="1">
    <location>
        <begin position="39"/>
        <end position="53"/>
    </location>
</feature>
<protein>
    <submittedName>
        <fullName evidence="2">Uncharacterized protein</fullName>
    </submittedName>
</protein>
<dbReference type="KEGG" id="bcom:BAUCODRAFT_36118"/>
<feature type="compositionally biased region" description="Basic and acidic residues" evidence="1">
    <location>
        <begin position="66"/>
        <end position="79"/>
    </location>
</feature>
<feature type="compositionally biased region" description="Polar residues" evidence="1">
    <location>
        <begin position="21"/>
        <end position="31"/>
    </location>
</feature>
<evidence type="ECO:0000313" key="3">
    <source>
        <dbReference type="Proteomes" id="UP000011761"/>
    </source>
</evidence>
<dbReference type="AlphaFoldDB" id="M2ME32"/>
<dbReference type="RefSeq" id="XP_007678101.1">
    <property type="nucleotide sequence ID" value="XM_007679911.1"/>
</dbReference>
<dbReference type="EMBL" id="KB445558">
    <property type="protein sequence ID" value="EMC94841.1"/>
    <property type="molecule type" value="Genomic_DNA"/>
</dbReference>
<gene>
    <name evidence="2" type="ORF">BAUCODRAFT_36118</name>
</gene>
<reference evidence="2 3" key="1">
    <citation type="journal article" date="2012" name="PLoS Pathog.">
        <title>Diverse lifestyles and strategies of plant pathogenesis encoded in the genomes of eighteen Dothideomycetes fungi.</title>
        <authorList>
            <person name="Ohm R.A."/>
            <person name="Feau N."/>
            <person name="Henrissat B."/>
            <person name="Schoch C.L."/>
            <person name="Horwitz B.A."/>
            <person name="Barry K.W."/>
            <person name="Condon B.J."/>
            <person name="Copeland A.C."/>
            <person name="Dhillon B."/>
            <person name="Glaser F."/>
            <person name="Hesse C.N."/>
            <person name="Kosti I."/>
            <person name="LaButti K."/>
            <person name="Lindquist E.A."/>
            <person name="Lucas S."/>
            <person name="Salamov A.A."/>
            <person name="Bradshaw R.E."/>
            <person name="Ciuffetti L."/>
            <person name="Hamelin R.C."/>
            <person name="Kema G.H.J."/>
            <person name="Lawrence C."/>
            <person name="Scott J.A."/>
            <person name="Spatafora J.W."/>
            <person name="Turgeon B.G."/>
            <person name="de Wit P.J.G.M."/>
            <person name="Zhong S."/>
            <person name="Goodwin S.B."/>
            <person name="Grigoriev I.V."/>
        </authorList>
    </citation>
    <scope>NUCLEOTIDE SEQUENCE [LARGE SCALE GENOMIC DNA]</scope>
    <source>
        <strain evidence="2 3">UAMH 10762</strain>
    </source>
</reference>
<evidence type="ECO:0000256" key="1">
    <source>
        <dbReference type="SAM" id="MobiDB-lite"/>
    </source>
</evidence>